<comment type="caution">
    <text evidence="7">The sequence shown here is derived from an EMBL/GenBank/DDBJ whole genome shotgun (WGS) entry which is preliminary data.</text>
</comment>
<gene>
    <name evidence="7" type="ORF">GCM10009765_27550</name>
</gene>
<evidence type="ECO:0000313" key="8">
    <source>
        <dbReference type="Proteomes" id="UP001500618"/>
    </source>
</evidence>
<dbReference type="EMBL" id="BAAANY010000009">
    <property type="protein sequence ID" value="GAA1676700.1"/>
    <property type="molecule type" value="Genomic_DNA"/>
</dbReference>
<sequence length="318" mass="33042">MKSTRRLGVVVVLALALTGCGSAPSTSDSAAGAVRVTDANGTQSLKAPAKRVVALEWSYGEDLLALGVQPVGVADIAGYNTWVTAGSRFVPSTKDVGKRQEPSLDAIYQLKPDLIVTDADRVTPNSLAALKKIAPTLVFDAYVKPDHLTGALNSFRQLGTAVGRTSQAQAVVGQLDSAFAAGRTRLAAKKKAGASVVVVQAFTTKGSPQLRMFTPNSIPGQIAGRLGLVDSWPGKDAGSGFTTVGVEGLTQAGSADLLYVAVKNDNPFATALPGNAVYAKLPAVVQKRVFALDPGTWFFGGPLSAQQAIAEFLRVYQA</sequence>
<evidence type="ECO:0000256" key="4">
    <source>
        <dbReference type="ARBA" id="ARBA00022729"/>
    </source>
</evidence>
<dbReference type="PANTHER" id="PTHR30532">
    <property type="entry name" value="IRON III DICITRATE-BINDING PERIPLASMIC PROTEIN"/>
    <property type="match status" value="1"/>
</dbReference>
<dbReference type="SUPFAM" id="SSF53807">
    <property type="entry name" value="Helical backbone' metal receptor"/>
    <property type="match status" value="1"/>
</dbReference>
<evidence type="ECO:0000256" key="5">
    <source>
        <dbReference type="SAM" id="SignalP"/>
    </source>
</evidence>
<organism evidence="7 8">
    <name type="scientific">Fodinicola feengrottensis</name>
    <dbReference type="NCBI Taxonomy" id="435914"/>
    <lineage>
        <taxon>Bacteria</taxon>
        <taxon>Bacillati</taxon>
        <taxon>Actinomycetota</taxon>
        <taxon>Actinomycetes</taxon>
        <taxon>Mycobacteriales</taxon>
        <taxon>Fodinicola</taxon>
    </lineage>
</organism>
<dbReference type="PROSITE" id="PS50983">
    <property type="entry name" value="FE_B12_PBP"/>
    <property type="match status" value="1"/>
</dbReference>
<keyword evidence="4 5" id="KW-0732">Signal</keyword>
<evidence type="ECO:0000256" key="1">
    <source>
        <dbReference type="ARBA" id="ARBA00004196"/>
    </source>
</evidence>
<dbReference type="PROSITE" id="PS51257">
    <property type="entry name" value="PROKAR_LIPOPROTEIN"/>
    <property type="match status" value="1"/>
</dbReference>
<reference evidence="8" key="1">
    <citation type="journal article" date="2019" name="Int. J. Syst. Evol. Microbiol.">
        <title>The Global Catalogue of Microorganisms (GCM) 10K type strain sequencing project: providing services to taxonomists for standard genome sequencing and annotation.</title>
        <authorList>
            <consortium name="The Broad Institute Genomics Platform"/>
            <consortium name="The Broad Institute Genome Sequencing Center for Infectious Disease"/>
            <person name="Wu L."/>
            <person name="Ma J."/>
        </authorList>
    </citation>
    <scope>NUCLEOTIDE SEQUENCE [LARGE SCALE GENOMIC DNA]</scope>
    <source>
        <strain evidence="8">JCM 14718</strain>
    </source>
</reference>
<feature type="chain" id="PRO_5045037934" evidence="5">
    <location>
        <begin position="24"/>
        <end position="318"/>
    </location>
</feature>
<feature type="domain" description="Fe/B12 periplasmic-binding" evidence="6">
    <location>
        <begin position="51"/>
        <end position="318"/>
    </location>
</feature>
<dbReference type="PRINTS" id="PR01715">
    <property type="entry name" value="FERRIBNDNGPP"/>
</dbReference>
<comment type="subcellular location">
    <subcellularLocation>
        <location evidence="1">Cell envelope</location>
    </subcellularLocation>
</comment>
<protein>
    <submittedName>
        <fullName evidence="7">Iron-siderophore ABC transporter substrate-binding protein</fullName>
    </submittedName>
</protein>
<proteinExistence type="inferred from homology"/>
<evidence type="ECO:0000313" key="7">
    <source>
        <dbReference type="EMBL" id="GAA1676700.1"/>
    </source>
</evidence>
<evidence type="ECO:0000256" key="3">
    <source>
        <dbReference type="ARBA" id="ARBA00022448"/>
    </source>
</evidence>
<comment type="similarity">
    <text evidence="2">Belongs to the bacterial solute-binding protein 8 family.</text>
</comment>
<dbReference type="InterPro" id="IPR002491">
    <property type="entry name" value="ABC_transptr_periplasmic_BD"/>
</dbReference>
<keyword evidence="8" id="KW-1185">Reference proteome</keyword>
<keyword evidence="3" id="KW-0813">Transport</keyword>
<evidence type="ECO:0000259" key="6">
    <source>
        <dbReference type="PROSITE" id="PS50983"/>
    </source>
</evidence>
<accession>A0ABP4SW12</accession>
<evidence type="ECO:0000256" key="2">
    <source>
        <dbReference type="ARBA" id="ARBA00008814"/>
    </source>
</evidence>
<dbReference type="PANTHER" id="PTHR30532:SF1">
    <property type="entry name" value="IRON(3+)-HYDROXAMATE-BINDING PROTEIN FHUD"/>
    <property type="match status" value="1"/>
</dbReference>
<dbReference type="Proteomes" id="UP001500618">
    <property type="component" value="Unassembled WGS sequence"/>
</dbReference>
<dbReference type="CDD" id="cd01146">
    <property type="entry name" value="FhuD"/>
    <property type="match status" value="1"/>
</dbReference>
<feature type="signal peptide" evidence="5">
    <location>
        <begin position="1"/>
        <end position="23"/>
    </location>
</feature>
<name>A0ABP4SW12_9ACTN</name>
<dbReference type="Gene3D" id="3.40.50.1980">
    <property type="entry name" value="Nitrogenase molybdenum iron protein domain"/>
    <property type="match status" value="2"/>
</dbReference>
<dbReference type="RefSeq" id="WP_344310403.1">
    <property type="nucleotide sequence ID" value="NZ_BAAANY010000009.1"/>
</dbReference>
<dbReference type="InterPro" id="IPR051313">
    <property type="entry name" value="Bact_iron-sidero_bind"/>
</dbReference>
<dbReference type="Pfam" id="PF01497">
    <property type="entry name" value="Peripla_BP_2"/>
    <property type="match status" value="1"/>
</dbReference>